<organism evidence="2 3">
    <name type="scientific">Actinomadura citrea</name>
    <dbReference type="NCBI Taxonomy" id="46158"/>
    <lineage>
        <taxon>Bacteria</taxon>
        <taxon>Bacillati</taxon>
        <taxon>Actinomycetota</taxon>
        <taxon>Actinomycetes</taxon>
        <taxon>Streptosporangiales</taxon>
        <taxon>Thermomonosporaceae</taxon>
        <taxon>Actinomadura</taxon>
    </lineage>
</organism>
<sequence length="193" mass="20538">MSNVHDLMAATADDIVDQLAEMSKEFPNWTIKLVDSFAPYQAVRDDTEPMMLGARSCAGLRALLEKTDVAGLAALREHMAVRGFEAGFDGSSLTVKAALDGAGVPRAVKITCKARGDDGGRLWFWTHWGDALAEAGDITGAEVALVGCWQPDHEPGPPAPRPVERKSAQSGPAHARQGESGGLFARRSPAFLV</sequence>
<comment type="caution">
    <text evidence="2">The sequence shown here is derived from an EMBL/GenBank/DDBJ whole genome shotgun (WGS) entry which is preliminary data.</text>
</comment>
<reference evidence="2 3" key="1">
    <citation type="submission" date="2020-07" db="EMBL/GenBank/DDBJ databases">
        <title>Sequencing the genomes of 1000 actinobacteria strains.</title>
        <authorList>
            <person name="Klenk H.-P."/>
        </authorList>
    </citation>
    <scope>NUCLEOTIDE SEQUENCE [LARGE SCALE GENOMIC DNA]</scope>
    <source>
        <strain evidence="2 3">DSM 43461</strain>
    </source>
</reference>
<accession>A0A7Y9GG16</accession>
<name>A0A7Y9GG16_9ACTN</name>
<dbReference type="RefSeq" id="WP_179836363.1">
    <property type="nucleotide sequence ID" value="NZ_BMRD01000004.1"/>
</dbReference>
<protein>
    <submittedName>
        <fullName evidence="2">Uncharacterized protein</fullName>
    </submittedName>
</protein>
<keyword evidence="3" id="KW-1185">Reference proteome</keyword>
<proteinExistence type="predicted"/>
<evidence type="ECO:0000313" key="3">
    <source>
        <dbReference type="Proteomes" id="UP000591272"/>
    </source>
</evidence>
<dbReference type="Proteomes" id="UP000591272">
    <property type="component" value="Unassembled WGS sequence"/>
</dbReference>
<evidence type="ECO:0000256" key="1">
    <source>
        <dbReference type="SAM" id="MobiDB-lite"/>
    </source>
</evidence>
<dbReference type="EMBL" id="JACCBT010000001">
    <property type="protein sequence ID" value="NYE15716.1"/>
    <property type="molecule type" value="Genomic_DNA"/>
</dbReference>
<dbReference type="AlphaFoldDB" id="A0A7Y9GG16"/>
<gene>
    <name evidence="2" type="ORF">BJ999_006012</name>
</gene>
<evidence type="ECO:0000313" key="2">
    <source>
        <dbReference type="EMBL" id="NYE15716.1"/>
    </source>
</evidence>
<feature type="region of interest" description="Disordered" evidence="1">
    <location>
        <begin position="149"/>
        <end position="193"/>
    </location>
</feature>